<dbReference type="EMBL" id="MORL01000005">
    <property type="protein sequence ID" value="OIN59111.1"/>
    <property type="molecule type" value="Genomic_DNA"/>
</dbReference>
<dbReference type="PANTHER" id="PTHR34599">
    <property type="entry name" value="PEROXIDASE-RELATED"/>
    <property type="match status" value="1"/>
</dbReference>
<protein>
    <submittedName>
        <fullName evidence="1">Phosphoesterase</fullName>
    </submittedName>
</protein>
<sequence length="442" mass="48791">MLLLLSLLQSCRQNPESEAVNPGGQSADKLTNEVALKWSAMQLRLVRQSAGFSPPVASRALGFAGITMYEAAVPGISDRRSLAGQLQGLSTLPQIEAGKSYNWNLSVNAAEAAILRSLHANASAAAKTAVDSLESALFARFKSASQEENDRSTDFGKRVADAIFAWSKTDGGHEGYTRNFPADYSLPVGNGFWRPTENGQKIPMQPYWGRNRLFVGASSTMPVPEPLPISTSPTSQYYAQYLEVYTKNMTLTQTEKEISIWWADDPSETFTPPGHSYNLARIAVKTSNANLSRSVEAFARVGMAVADAFVHCWKCKYAFMNERPYTFVRRAIDPSWVPFWPAPPFPGYTSGHATQSAAAATVLTGLFGDDFAFTDDSHVSRVRDTKRNTDFKARSFKSFWESAEESAFSRFLGGIHTRQDNETGLREGRTLGRNINTLNWTK</sequence>
<accession>A0A1S2VK17</accession>
<dbReference type="InterPro" id="IPR036938">
    <property type="entry name" value="PAP2/HPO_sf"/>
</dbReference>
<dbReference type="PANTHER" id="PTHR34599:SF1">
    <property type="entry name" value="PHOSPHATIDIC ACID PHOSPHATASE TYPE 2_HALOPEROXIDASE DOMAIN-CONTAINING PROTEIN"/>
    <property type="match status" value="1"/>
</dbReference>
<keyword evidence="2" id="KW-1185">Reference proteome</keyword>
<dbReference type="Proteomes" id="UP000181790">
    <property type="component" value="Unassembled WGS sequence"/>
</dbReference>
<evidence type="ECO:0000313" key="2">
    <source>
        <dbReference type="Proteomes" id="UP000181790"/>
    </source>
</evidence>
<gene>
    <name evidence="1" type="ORF">BLX24_11335</name>
</gene>
<dbReference type="CDD" id="cd03398">
    <property type="entry name" value="PAP2_haloperoxidase"/>
    <property type="match status" value="1"/>
</dbReference>
<dbReference type="SUPFAM" id="SSF48317">
    <property type="entry name" value="Acid phosphatase/Vanadium-dependent haloperoxidase"/>
    <property type="match status" value="1"/>
</dbReference>
<evidence type="ECO:0000313" key="1">
    <source>
        <dbReference type="EMBL" id="OIN59111.1"/>
    </source>
</evidence>
<comment type="caution">
    <text evidence="1">The sequence shown here is derived from an EMBL/GenBank/DDBJ whole genome shotgun (WGS) entry which is preliminary data.</text>
</comment>
<proteinExistence type="predicted"/>
<organism evidence="1 2">
    <name type="scientific">Arsenicibacter rosenii</name>
    <dbReference type="NCBI Taxonomy" id="1750698"/>
    <lineage>
        <taxon>Bacteria</taxon>
        <taxon>Pseudomonadati</taxon>
        <taxon>Bacteroidota</taxon>
        <taxon>Cytophagia</taxon>
        <taxon>Cytophagales</taxon>
        <taxon>Spirosomataceae</taxon>
        <taxon>Arsenicibacter</taxon>
    </lineage>
</organism>
<dbReference type="InterPro" id="IPR052559">
    <property type="entry name" value="V-haloperoxidase"/>
</dbReference>
<dbReference type="AlphaFoldDB" id="A0A1S2VK17"/>
<name>A0A1S2VK17_9BACT</name>
<dbReference type="Gene3D" id="1.10.606.20">
    <property type="match status" value="1"/>
</dbReference>
<reference evidence="1 2" key="1">
    <citation type="submission" date="2016-10" db="EMBL/GenBank/DDBJ databases">
        <title>Arsenicibacter rosenii gen. nov., sp. nov., an efficient arsenic-methylating bacterium isolated from an arsenic-contaminated paddy soil.</title>
        <authorList>
            <person name="Huang K."/>
        </authorList>
    </citation>
    <scope>NUCLEOTIDE SEQUENCE [LARGE SCALE GENOMIC DNA]</scope>
    <source>
        <strain evidence="1 2">SM-1</strain>
    </source>
</reference>